<proteinExistence type="predicted"/>
<dbReference type="Proteomes" id="UP001189429">
    <property type="component" value="Unassembled WGS sequence"/>
</dbReference>
<protein>
    <submittedName>
        <fullName evidence="1">Uncharacterized protein</fullName>
    </submittedName>
</protein>
<name>A0ABN9Y5J6_9DINO</name>
<evidence type="ECO:0000313" key="2">
    <source>
        <dbReference type="Proteomes" id="UP001189429"/>
    </source>
</evidence>
<evidence type="ECO:0000313" key="1">
    <source>
        <dbReference type="EMBL" id="CAK0906665.1"/>
    </source>
</evidence>
<dbReference type="EMBL" id="CAUYUJ010021726">
    <property type="protein sequence ID" value="CAK0906665.1"/>
    <property type="molecule type" value="Genomic_DNA"/>
</dbReference>
<gene>
    <name evidence="1" type="ORF">PCOR1329_LOCUS81916</name>
</gene>
<reference evidence="1" key="1">
    <citation type="submission" date="2023-10" db="EMBL/GenBank/DDBJ databases">
        <authorList>
            <person name="Chen Y."/>
            <person name="Shah S."/>
            <person name="Dougan E. K."/>
            <person name="Thang M."/>
            <person name="Chan C."/>
        </authorList>
    </citation>
    <scope>NUCLEOTIDE SEQUENCE [LARGE SCALE GENOMIC DNA]</scope>
</reference>
<sequence>MITSGMLRKEAAEQASEAGLVRSISSSSDGSSSAEVFQSAELSAWVDLVSPSWKIVSVIDAFQMCMGLAEEEVDFLPLVAVDQRERLISFVQRLISFVQDAHFKSPDRDALATFGEPLSFCTVYTQCLNLRLRASLRLDWCPHTGQTPQAKHVFRLSLGEMCWLSGSRRVRRRRRAPLGTPGAFRGAASCKLTAQRTQADLSLNHICHQ</sequence>
<comment type="caution">
    <text evidence="1">The sequence shown here is derived from an EMBL/GenBank/DDBJ whole genome shotgun (WGS) entry which is preliminary data.</text>
</comment>
<organism evidence="1 2">
    <name type="scientific">Prorocentrum cordatum</name>
    <dbReference type="NCBI Taxonomy" id="2364126"/>
    <lineage>
        <taxon>Eukaryota</taxon>
        <taxon>Sar</taxon>
        <taxon>Alveolata</taxon>
        <taxon>Dinophyceae</taxon>
        <taxon>Prorocentrales</taxon>
        <taxon>Prorocentraceae</taxon>
        <taxon>Prorocentrum</taxon>
    </lineage>
</organism>
<accession>A0ABN9Y5J6</accession>
<keyword evidence="2" id="KW-1185">Reference proteome</keyword>